<dbReference type="AlphaFoldDB" id="C7G5N4"/>
<comment type="caution">
    <text evidence="2">The sequence shown here is derived from an EMBL/GenBank/DDBJ whole genome shotgun (WGS) entry which is preliminary data.</text>
</comment>
<reference evidence="2 3" key="1">
    <citation type="submission" date="2009-08" db="EMBL/GenBank/DDBJ databases">
        <authorList>
            <person name="Weinstock G."/>
            <person name="Sodergren E."/>
            <person name="Clifton S."/>
            <person name="Fulton L."/>
            <person name="Fulton B."/>
            <person name="Courtney L."/>
            <person name="Fronick C."/>
            <person name="Harrison M."/>
            <person name="Strong C."/>
            <person name="Farmer C."/>
            <person name="Delahaunty K."/>
            <person name="Markovic C."/>
            <person name="Hall O."/>
            <person name="Minx P."/>
            <person name="Tomlinson C."/>
            <person name="Mitreva M."/>
            <person name="Nelson J."/>
            <person name="Hou S."/>
            <person name="Wollam A."/>
            <person name="Pepin K.H."/>
            <person name="Johnson M."/>
            <person name="Bhonagiri V."/>
            <person name="Nash W.E."/>
            <person name="Warren W."/>
            <person name="Chinwalla A."/>
            <person name="Mardis E.R."/>
            <person name="Wilson R.K."/>
        </authorList>
    </citation>
    <scope>NUCLEOTIDE SEQUENCE [LARGE SCALE GENOMIC DNA]</scope>
    <source>
        <strain evidence="2 3">L1-82</strain>
    </source>
</reference>
<proteinExistence type="predicted"/>
<evidence type="ECO:0000313" key="3">
    <source>
        <dbReference type="Proteomes" id="UP000004828"/>
    </source>
</evidence>
<dbReference type="HOGENOM" id="CLU_2668758_0_0_9"/>
<evidence type="ECO:0000313" key="2">
    <source>
        <dbReference type="EMBL" id="EEV02872.1"/>
    </source>
</evidence>
<accession>C7G5N4</accession>
<protein>
    <recommendedName>
        <fullName evidence="1">Transposase TnpC homeodomain domain-containing protein</fullName>
    </recommendedName>
</protein>
<dbReference type="EMBL" id="ABYJ02000007">
    <property type="protein sequence ID" value="EEV02872.1"/>
    <property type="molecule type" value="Genomic_DNA"/>
</dbReference>
<dbReference type="InterPro" id="IPR024463">
    <property type="entry name" value="Transposase_TnpC_homeodom"/>
</dbReference>
<feature type="domain" description="Transposase TnpC homeodomain" evidence="1">
    <location>
        <begin position="5"/>
        <end position="49"/>
    </location>
</feature>
<dbReference type="Proteomes" id="UP000004828">
    <property type="component" value="Unassembled WGS sequence"/>
</dbReference>
<evidence type="ECO:0000259" key="1">
    <source>
        <dbReference type="Pfam" id="PF13007"/>
    </source>
</evidence>
<dbReference type="Pfam" id="PF13007">
    <property type="entry name" value="LZ_Tnp_IS66"/>
    <property type="match status" value="1"/>
</dbReference>
<sequence>MNAMLSDRLALAQRRRFGSSSEKYADGYEQMDLFNEAEVNADMDTAEIDAVYDAQRSPFCFRTAVFRSQRPPIFS</sequence>
<organism evidence="2 3">
    <name type="scientific">Roseburia intestinalis L1-82</name>
    <dbReference type="NCBI Taxonomy" id="536231"/>
    <lineage>
        <taxon>Bacteria</taxon>
        <taxon>Bacillati</taxon>
        <taxon>Bacillota</taxon>
        <taxon>Clostridia</taxon>
        <taxon>Lachnospirales</taxon>
        <taxon>Lachnospiraceae</taxon>
        <taxon>Roseburia</taxon>
    </lineage>
</organism>
<gene>
    <name evidence="2" type="ORF">ROSINTL182_05192</name>
</gene>
<name>C7G5N4_9FIRM</name>
<dbReference type="RefSeq" id="WP_006855324.1">
    <property type="nucleotide sequence ID" value="NZ_GG692713.1"/>
</dbReference>